<proteinExistence type="predicted"/>
<dbReference type="Pfam" id="PF02517">
    <property type="entry name" value="Rce1-like"/>
    <property type="match status" value="1"/>
</dbReference>
<feature type="transmembrane region" description="Helical" evidence="1">
    <location>
        <begin position="153"/>
        <end position="171"/>
    </location>
</feature>
<dbReference type="Proteomes" id="UP000503162">
    <property type="component" value="Chromosome"/>
</dbReference>
<dbReference type="AlphaFoldDB" id="A0A6G8IKQ2"/>
<sequence>MKPPAAPAGFARRFLPVWALGLVGVLGLLVQTPPATLFEQAPPLRELPQAALRALLLVNPLLLVTVAALVGAAVTPRLRLHSRLAGDVGARVAPGLALVVGLCLAAALAMTDAALANALGDEWRKVLAEAKATPPLHALAIGILYGGLAEEVMMRWGLMALVAWLLLAIQGRRSAAAAQPSAATMWAAMALAALVFAAGHLPALAQSVTLTGPLVVRTVFLNAMAGMAYGWLFWRKGLECAMLAHAFTHVGLAAARMLWT</sequence>
<gene>
    <name evidence="3" type="ORF">G9Q37_17175</name>
</gene>
<dbReference type="EMBL" id="CP049989">
    <property type="protein sequence ID" value="QIM53764.1"/>
    <property type="molecule type" value="Genomic_DNA"/>
</dbReference>
<reference evidence="3 4" key="1">
    <citation type="submission" date="2020-03" db="EMBL/GenBank/DDBJ databases">
        <title>Hydrogenophaga sp. nov. isolated from cyanobacterial mat.</title>
        <authorList>
            <person name="Thorat V."/>
            <person name="Kirdat K."/>
            <person name="Tiwarekar B."/>
            <person name="Costa E.D."/>
            <person name="Yadav A."/>
        </authorList>
    </citation>
    <scope>NUCLEOTIDE SEQUENCE [LARGE SCALE GENOMIC DNA]</scope>
    <source>
        <strain evidence="3 4">BA0156</strain>
    </source>
</reference>
<feature type="domain" description="CAAX prenyl protease 2/Lysostaphin resistance protein A-like" evidence="2">
    <location>
        <begin position="136"/>
        <end position="248"/>
    </location>
</feature>
<dbReference type="RefSeq" id="WP_166229088.1">
    <property type="nucleotide sequence ID" value="NZ_CP049989.1"/>
</dbReference>
<organism evidence="3 4">
    <name type="scientific">Hydrogenophaga crocea</name>
    <dbReference type="NCBI Taxonomy" id="2716225"/>
    <lineage>
        <taxon>Bacteria</taxon>
        <taxon>Pseudomonadati</taxon>
        <taxon>Pseudomonadota</taxon>
        <taxon>Betaproteobacteria</taxon>
        <taxon>Burkholderiales</taxon>
        <taxon>Comamonadaceae</taxon>
        <taxon>Hydrogenophaga</taxon>
    </lineage>
</organism>
<dbReference type="GO" id="GO:0080120">
    <property type="term" value="P:CAAX-box protein maturation"/>
    <property type="evidence" value="ECO:0007669"/>
    <property type="project" value="UniProtKB-ARBA"/>
</dbReference>
<evidence type="ECO:0000313" key="3">
    <source>
        <dbReference type="EMBL" id="QIM53764.1"/>
    </source>
</evidence>
<dbReference type="GO" id="GO:0004175">
    <property type="term" value="F:endopeptidase activity"/>
    <property type="evidence" value="ECO:0007669"/>
    <property type="project" value="UniProtKB-ARBA"/>
</dbReference>
<dbReference type="KEGG" id="hcz:G9Q37_17175"/>
<accession>A0A6G8IKQ2</accession>
<feature type="transmembrane region" description="Helical" evidence="1">
    <location>
        <begin position="95"/>
        <end position="116"/>
    </location>
</feature>
<evidence type="ECO:0000256" key="1">
    <source>
        <dbReference type="SAM" id="Phobius"/>
    </source>
</evidence>
<dbReference type="GO" id="GO:0008237">
    <property type="term" value="F:metallopeptidase activity"/>
    <property type="evidence" value="ECO:0007669"/>
    <property type="project" value="UniProtKB-KW"/>
</dbReference>
<evidence type="ECO:0000313" key="4">
    <source>
        <dbReference type="Proteomes" id="UP000503162"/>
    </source>
</evidence>
<keyword evidence="1" id="KW-0812">Transmembrane</keyword>
<feature type="transmembrane region" description="Helical" evidence="1">
    <location>
        <begin position="54"/>
        <end position="74"/>
    </location>
</feature>
<keyword evidence="3" id="KW-0378">Hydrolase</keyword>
<keyword evidence="1" id="KW-1133">Transmembrane helix</keyword>
<feature type="transmembrane region" description="Helical" evidence="1">
    <location>
        <begin position="214"/>
        <end position="234"/>
    </location>
</feature>
<keyword evidence="1" id="KW-0472">Membrane</keyword>
<dbReference type="GO" id="GO:0006508">
    <property type="term" value="P:proteolysis"/>
    <property type="evidence" value="ECO:0007669"/>
    <property type="project" value="UniProtKB-KW"/>
</dbReference>
<feature type="transmembrane region" description="Helical" evidence="1">
    <location>
        <begin position="183"/>
        <end position="202"/>
    </location>
</feature>
<name>A0A6G8IKQ2_9BURK</name>
<evidence type="ECO:0000259" key="2">
    <source>
        <dbReference type="Pfam" id="PF02517"/>
    </source>
</evidence>
<keyword evidence="3" id="KW-0645">Protease</keyword>
<dbReference type="InterPro" id="IPR003675">
    <property type="entry name" value="Rce1/LyrA-like_dom"/>
</dbReference>
<keyword evidence="4" id="KW-1185">Reference proteome</keyword>
<protein>
    <submittedName>
        <fullName evidence="3">CPBP family intramembrane metalloprotease</fullName>
    </submittedName>
</protein>
<keyword evidence="3" id="KW-0482">Metalloprotease</keyword>